<keyword evidence="4" id="KW-1185">Reference proteome</keyword>
<dbReference type="AlphaFoldDB" id="A0A0N4V9Y0"/>
<reference evidence="3 4" key="2">
    <citation type="submission" date="2018-10" db="EMBL/GenBank/DDBJ databases">
        <authorList>
            <consortium name="Pathogen Informatics"/>
        </authorList>
    </citation>
    <scope>NUCLEOTIDE SEQUENCE [LARGE SCALE GENOMIC DNA]</scope>
</reference>
<evidence type="ECO:0000256" key="1">
    <source>
        <dbReference type="ARBA" id="ARBA00007469"/>
    </source>
</evidence>
<evidence type="ECO:0000313" key="4">
    <source>
        <dbReference type="Proteomes" id="UP000274131"/>
    </source>
</evidence>
<dbReference type="EMBL" id="UXUI01008646">
    <property type="protein sequence ID" value="VDD92027.1"/>
    <property type="molecule type" value="Genomic_DNA"/>
</dbReference>
<evidence type="ECO:0000256" key="2">
    <source>
        <dbReference type="RuleBase" id="RU004328"/>
    </source>
</evidence>
<dbReference type="Gene3D" id="3.90.730.10">
    <property type="entry name" value="Ribonuclease T2-like"/>
    <property type="match status" value="1"/>
</dbReference>
<proteinExistence type="inferred from homology"/>
<evidence type="ECO:0000313" key="5">
    <source>
        <dbReference type="WBParaSite" id="EVEC_0000725701-mRNA-1"/>
    </source>
</evidence>
<name>A0A0N4V9Y0_ENTVE</name>
<evidence type="ECO:0000313" key="3">
    <source>
        <dbReference type="EMBL" id="VDD92027.1"/>
    </source>
</evidence>
<reference evidence="5" key="1">
    <citation type="submission" date="2017-02" db="UniProtKB">
        <authorList>
            <consortium name="WormBaseParasite"/>
        </authorList>
    </citation>
    <scope>IDENTIFICATION</scope>
</reference>
<dbReference type="Proteomes" id="UP000274131">
    <property type="component" value="Unassembled WGS sequence"/>
</dbReference>
<sequence>MASKPSLRSLDSQHTIARLQEQNTLESHGIIPSSQTKYQLQDIKKALFEMTHVEGSVKVYCMRDTKVETWLLTDVRICLNKYLEPMKCPKVNYYRRRRRVPTLSQPLPSPQPCPADGIIYLKQGQLSKGKHIKKPFIKKISRLEPEQMPVATHITNTFSKTREPPMTSVYYTVILLIVF</sequence>
<dbReference type="InterPro" id="IPR036430">
    <property type="entry name" value="RNase_T2-like_sf"/>
</dbReference>
<dbReference type="InterPro" id="IPR001568">
    <property type="entry name" value="RNase_T2-like"/>
</dbReference>
<organism evidence="5">
    <name type="scientific">Enterobius vermicularis</name>
    <name type="common">Human pinworm</name>
    <dbReference type="NCBI Taxonomy" id="51028"/>
    <lineage>
        <taxon>Eukaryota</taxon>
        <taxon>Metazoa</taxon>
        <taxon>Ecdysozoa</taxon>
        <taxon>Nematoda</taxon>
        <taxon>Chromadorea</taxon>
        <taxon>Rhabditida</taxon>
        <taxon>Spirurina</taxon>
        <taxon>Oxyuridomorpha</taxon>
        <taxon>Oxyuroidea</taxon>
        <taxon>Oxyuridae</taxon>
        <taxon>Enterobius</taxon>
    </lineage>
</organism>
<dbReference type="GO" id="GO:0033897">
    <property type="term" value="F:ribonuclease T2 activity"/>
    <property type="evidence" value="ECO:0007669"/>
    <property type="project" value="InterPro"/>
</dbReference>
<dbReference type="WBParaSite" id="EVEC_0000725701-mRNA-1">
    <property type="protein sequence ID" value="EVEC_0000725701-mRNA-1"/>
    <property type="gene ID" value="EVEC_0000725701"/>
</dbReference>
<dbReference type="Pfam" id="PF00445">
    <property type="entry name" value="Ribonuclease_T2"/>
    <property type="match status" value="1"/>
</dbReference>
<comment type="similarity">
    <text evidence="1 2">Belongs to the RNase T2 family.</text>
</comment>
<dbReference type="SUPFAM" id="SSF55895">
    <property type="entry name" value="Ribonuclease Rh-like"/>
    <property type="match status" value="1"/>
</dbReference>
<gene>
    <name evidence="3" type="ORF">EVEC_LOCUS6778</name>
</gene>
<dbReference type="STRING" id="51028.A0A0N4V9Y0"/>
<dbReference type="OrthoDB" id="435754at2759"/>
<dbReference type="GO" id="GO:0003723">
    <property type="term" value="F:RNA binding"/>
    <property type="evidence" value="ECO:0007669"/>
    <property type="project" value="InterPro"/>
</dbReference>
<accession>A0A0N4V9Y0</accession>
<protein>
    <submittedName>
        <fullName evidence="5">Ral guanine nucleotide dissociation stimulator-like 1</fullName>
    </submittedName>
</protein>